<dbReference type="GO" id="GO:0044781">
    <property type="term" value="P:bacterial-type flagellum organization"/>
    <property type="evidence" value="ECO:0007669"/>
    <property type="project" value="InterPro"/>
</dbReference>
<evidence type="ECO:0000313" key="7">
    <source>
        <dbReference type="EMBL" id="PAP75754.1"/>
    </source>
</evidence>
<dbReference type="Proteomes" id="UP000216339">
    <property type="component" value="Unassembled WGS sequence"/>
</dbReference>
<comment type="subcellular location">
    <subcellularLocation>
        <location evidence="1">Cell membrane</location>
    </subcellularLocation>
</comment>
<keyword evidence="5 6" id="KW-0472">Membrane</keyword>
<accession>A0A271IY78</accession>
<evidence type="ECO:0000256" key="5">
    <source>
        <dbReference type="ARBA" id="ARBA00023136"/>
    </source>
</evidence>
<dbReference type="Pfam" id="PF04347">
    <property type="entry name" value="FliO"/>
    <property type="match status" value="1"/>
</dbReference>
<evidence type="ECO:0000256" key="3">
    <source>
        <dbReference type="ARBA" id="ARBA00022692"/>
    </source>
</evidence>
<evidence type="ECO:0000256" key="2">
    <source>
        <dbReference type="ARBA" id="ARBA00022475"/>
    </source>
</evidence>
<keyword evidence="8" id="KW-1185">Reference proteome</keyword>
<evidence type="ECO:0000256" key="1">
    <source>
        <dbReference type="ARBA" id="ARBA00004236"/>
    </source>
</evidence>
<comment type="caution">
    <text evidence="7">The sequence shown here is derived from an EMBL/GenBank/DDBJ whole genome shotgun (WGS) entry which is preliminary data.</text>
</comment>
<feature type="transmembrane region" description="Helical" evidence="6">
    <location>
        <begin position="77"/>
        <end position="99"/>
    </location>
</feature>
<dbReference type="EMBL" id="MQWD01000001">
    <property type="protein sequence ID" value="PAP75754.1"/>
    <property type="molecule type" value="Genomic_DNA"/>
</dbReference>
<sequence length="186" mass="18643">MSTPSPLRARLAALPLDRGPLRRAGLLSLLLLALLAAGKAFGPGRPAAATTLADRNEATVSAEGVSAARPAAPPRSSWTGGRVLAVVLLAAGGGIALVLHRRRPVAAAGAAAALGVIETRSLGPNQSLQLVACADEVLLLAVGAEGTTLLRHWPRVQFDADGPTLDDAVSAVPAASAPPPAQAPSF</sequence>
<reference evidence="7 8" key="1">
    <citation type="submission" date="2016-11" db="EMBL/GenBank/DDBJ databases">
        <title>Study of marine rhodopsin-containing bacteria.</title>
        <authorList>
            <person name="Yoshizawa S."/>
            <person name="Kumagai Y."/>
            <person name="Kogure K."/>
        </authorList>
    </citation>
    <scope>NUCLEOTIDE SEQUENCE [LARGE SCALE GENOMIC DNA]</scope>
    <source>
        <strain evidence="7 8">SAORIC-28</strain>
    </source>
</reference>
<keyword evidence="2" id="KW-1003">Cell membrane</keyword>
<feature type="non-terminal residue" evidence="7">
    <location>
        <position position="186"/>
    </location>
</feature>
<dbReference type="InterPro" id="IPR022781">
    <property type="entry name" value="Flagellar_biosynth_FliO"/>
</dbReference>
<evidence type="ECO:0000313" key="8">
    <source>
        <dbReference type="Proteomes" id="UP000216339"/>
    </source>
</evidence>
<evidence type="ECO:0000256" key="6">
    <source>
        <dbReference type="SAM" id="Phobius"/>
    </source>
</evidence>
<organism evidence="7 8">
    <name type="scientific">Rubrivirga marina</name>
    <dbReference type="NCBI Taxonomy" id="1196024"/>
    <lineage>
        <taxon>Bacteria</taxon>
        <taxon>Pseudomonadati</taxon>
        <taxon>Rhodothermota</taxon>
        <taxon>Rhodothermia</taxon>
        <taxon>Rhodothermales</taxon>
        <taxon>Rubricoccaceae</taxon>
        <taxon>Rubrivirga</taxon>
    </lineage>
</organism>
<proteinExistence type="predicted"/>
<name>A0A271IY78_9BACT</name>
<evidence type="ECO:0008006" key="9">
    <source>
        <dbReference type="Google" id="ProtNLM"/>
    </source>
</evidence>
<keyword evidence="4 6" id="KW-1133">Transmembrane helix</keyword>
<evidence type="ECO:0000256" key="4">
    <source>
        <dbReference type="ARBA" id="ARBA00022989"/>
    </source>
</evidence>
<dbReference type="AlphaFoldDB" id="A0A271IY78"/>
<protein>
    <recommendedName>
        <fullName evidence="9">Flagellar protein</fullName>
    </recommendedName>
</protein>
<dbReference type="GO" id="GO:0016020">
    <property type="term" value="C:membrane"/>
    <property type="evidence" value="ECO:0007669"/>
    <property type="project" value="InterPro"/>
</dbReference>
<keyword evidence="3 6" id="KW-0812">Transmembrane</keyword>
<gene>
    <name evidence="7" type="ORF">BSZ37_04525</name>
</gene>